<evidence type="ECO:0000313" key="4">
    <source>
        <dbReference type="Proteomes" id="UP001226867"/>
    </source>
</evidence>
<keyword evidence="2" id="KW-0238">DNA-binding</keyword>
<dbReference type="GO" id="GO:0009035">
    <property type="term" value="F:type I site-specific deoxyribonuclease activity"/>
    <property type="evidence" value="ECO:0007669"/>
    <property type="project" value="UniProtKB-EC"/>
</dbReference>
<keyword evidence="3" id="KW-0378">Hydrolase</keyword>
<dbReference type="RefSeq" id="WP_307691901.1">
    <property type="nucleotide sequence ID" value="NZ_JAUSRO010000016.1"/>
</dbReference>
<gene>
    <name evidence="3" type="ORF">J2W36_004417</name>
</gene>
<dbReference type="InterPro" id="IPR052021">
    <property type="entry name" value="Type-I_RS_S_subunit"/>
</dbReference>
<dbReference type="EC" id="3.1.21.3" evidence="3"/>
<sequence length="438" mass="47372">MVSLGSHVQLLTGFPFKSADYTEAPDGVRLLRGDNIGQGFVRWDGAKRLPVEKAIGASVYNLLEGDVLLAMDRPWIPAGLKFARVQHADLPSLLVQRVACLRPKDGLRADYLAAVIASPEFSDYIQNVTTGTAVPHISAKQIGQFAFRLPEVRIQECIGGMVAALNDRITLLRETNATLEAIAQALFKSWFVDFDPVRAKMEGRAPGGMDEVTAALFPDGFEESALGLVPTGWRVATLTDAFEINPTRALKKNTIAPYLDMASLATSGHCVERPIPRAMGSGAKFRNGDSLLARITPCLENGKSAFVDFLDEGQVGWGSTEFIVLRPKAPLPDYIGYLLCRHPAFREYAIQSMSGTSGRQRVQNDVLGRYPMVLSDGNVAQAFGDIVEPIQGSIAANDAAAQTLVSLRDTLLPRLISGQLRLPENTDALAAEVCASGF</sequence>
<keyword evidence="1" id="KW-0680">Restriction system</keyword>
<dbReference type="PANTHER" id="PTHR30408:SF13">
    <property type="entry name" value="TYPE I RESTRICTION ENZYME HINDI SPECIFICITY SUBUNIT"/>
    <property type="match status" value="1"/>
</dbReference>
<proteinExistence type="predicted"/>
<dbReference type="EMBL" id="JAUSRO010000016">
    <property type="protein sequence ID" value="MDP9902141.1"/>
    <property type="molecule type" value="Genomic_DNA"/>
</dbReference>
<dbReference type="Proteomes" id="UP001226867">
    <property type="component" value="Unassembled WGS sequence"/>
</dbReference>
<dbReference type="PANTHER" id="PTHR30408">
    <property type="entry name" value="TYPE-1 RESTRICTION ENZYME ECOKI SPECIFICITY PROTEIN"/>
    <property type="match status" value="1"/>
</dbReference>
<evidence type="ECO:0000256" key="1">
    <source>
        <dbReference type="ARBA" id="ARBA00022747"/>
    </source>
</evidence>
<keyword evidence="4" id="KW-1185">Reference proteome</keyword>
<dbReference type="CDD" id="cd17260">
    <property type="entry name" value="RMtype1_S_EcoEI-TRD1-CR1_like"/>
    <property type="match status" value="1"/>
</dbReference>
<reference evidence="3 4" key="1">
    <citation type="submission" date="2023-07" db="EMBL/GenBank/DDBJ databases">
        <title>Sorghum-associated microbial communities from plants grown in Nebraska, USA.</title>
        <authorList>
            <person name="Schachtman D."/>
        </authorList>
    </citation>
    <scope>NUCLEOTIDE SEQUENCE [LARGE SCALE GENOMIC DNA]</scope>
    <source>
        <strain evidence="3 4">DS1607</strain>
    </source>
</reference>
<dbReference type="SUPFAM" id="SSF116734">
    <property type="entry name" value="DNA methylase specificity domain"/>
    <property type="match status" value="2"/>
</dbReference>
<dbReference type="CDD" id="cd17259">
    <property type="entry name" value="RMtype1_S_StySKI-TRD2-CR2_like"/>
    <property type="match status" value="1"/>
</dbReference>
<dbReference type="Gene3D" id="3.90.220.20">
    <property type="entry name" value="DNA methylase specificity domains"/>
    <property type="match status" value="2"/>
</dbReference>
<dbReference type="InterPro" id="IPR044946">
    <property type="entry name" value="Restrct_endonuc_typeI_TRD_sf"/>
</dbReference>
<organism evidence="3 4">
    <name type="scientific">Variovorax ginsengisoli</name>
    <dbReference type="NCBI Taxonomy" id="363844"/>
    <lineage>
        <taxon>Bacteria</taxon>
        <taxon>Pseudomonadati</taxon>
        <taxon>Pseudomonadota</taxon>
        <taxon>Betaproteobacteria</taxon>
        <taxon>Burkholderiales</taxon>
        <taxon>Comamonadaceae</taxon>
        <taxon>Variovorax</taxon>
    </lineage>
</organism>
<evidence type="ECO:0000256" key="2">
    <source>
        <dbReference type="ARBA" id="ARBA00023125"/>
    </source>
</evidence>
<accession>A0ABT9SCR7</accession>
<name>A0ABT9SCR7_9BURK</name>
<protein>
    <submittedName>
        <fullName evidence="3">Type I restriction enzyme S subunit</fullName>
        <ecNumber evidence="3">3.1.21.3</ecNumber>
    </submittedName>
</protein>
<comment type="caution">
    <text evidence="3">The sequence shown here is derived from an EMBL/GenBank/DDBJ whole genome shotgun (WGS) entry which is preliminary data.</text>
</comment>
<evidence type="ECO:0000313" key="3">
    <source>
        <dbReference type="EMBL" id="MDP9902141.1"/>
    </source>
</evidence>